<organism evidence="8 9">
    <name type="scientific">Aureobasidium melanogenum (strain CBS 110374)</name>
    <name type="common">Aureobasidium pullulans var. melanogenum</name>
    <dbReference type="NCBI Taxonomy" id="1043003"/>
    <lineage>
        <taxon>Eukaryota</taxon>
        <taxon>Fungi</taxon>
        <taxon>Dikarya</taxon>
        <taxon>Ascomycota</taxon>
        <taxon>Pezizomycotina</taxon>
        <taxon>Dothideomycetes</taxon>
        <taxon>Dothideomycetidae</taxon>
        <taxon>Dothideales</taxon>
        <taxon>Saccotheciaceae</taxon>
        <taxon>Aureobasidium</taxon>
    </lineage>
</organism>
<accession>A0A074VSN5</accession>
<dbReference type="GO" id="GO:0009410">
    <property type="term" value="P:response to xenobiotic stimulus"/>
    <property type="evidence" value="ECO:0007669"/>
    <property type="project" value="TreeGrafter"/>
</dbReference>
<dbReference type="Gene3D" id="4.10.240.10">
    <property type="entry name" value="Zn(2)-C6 fungal-type DNA-binding domain"/>
    <property type="match status" value="1"/>
</dbReference>
<evidence type="ECO:0000259" key="7">
    <source>
        <dbReference type="PROSITE" id="PS50048"/>
    </source>
</evidence>
<dbReference type="GO" id="GO:0008270">
    <property type="term" value="F:zinc ion binding"/>
    <property type="evidence" value="ECO:0007669"/>
    <property type="project" value="InterPro"/>
</dbReference>
<name>A0A074VSN5_AURM1</name>
<dbReference type="RefSeq" id="XP_040880491.1">
    <property type="nucleotide sequence ID" value="XM_041018567.1"/>
</dbReference>
<evidence type="ECO:0000256" key="5">
    <source>
        <dbReference type="ARBA" id="ARBA00023163"/>
    </source>
</evidence>
<sequence>RKRAKLACAPCKSRKRRCDGQSPCTTCTEFEYDCYYEHHPRKKNGAMAQTTMVPSPQSPAAMLAASVDDVRPERNSIFDGPASHLQSIEANSGAAFTRSLGLRMDSMEAPRLHMFAWNLGLRDEPIKTSSFRGSIVDILSSQEMSELASVYFAEVHPVYGFVDRVSVESMITSRWTLDLRSEISDTILCGIGALGCLFSHKRSHLEAQLVHIARMMLEHSTNFPNQSVQHVIGWLLRVIYLRLTASPHATWMASCTLMHTIEATRLHLEPSIEFVLSHPIEVCDPELRRRLYTVAYLFNTWISYDNGRSRVDLHGASCSSPTADSSGCSTDFLDICQLSKFLGPAKIRDSSELEKALSRAYLLAPTHPMLKLVKCNIVLCIYRRLRAPGFAIPTRSLEQILSVIDMGLTTIEQMIQTKSPWWHVSNVPFQIVCTLLAMDTSKSVSRLQRSLRALHSVYQTYGTNVTEESYTTARVLVRLHRRQKQEDLAMLDECL</sequence>
<dbReference type="PROSITE" id="PS00463">
    <property type="entry name" value="ZN2_CY6_FUNGAL_1"/>
    <property type="match status" value="1"/>
</dbReference>
<dbReference type="GeneID" id="63911940"/>
<gene>
    <name evidence="8" type="ORF">M437DRAFT_10442</name>
</gene>
<keyword evidence="4" id="KW-0238">DNA-binding</keyword>
<feature type="non-terminal residue" evidence="8">
    <location>
        <position position="495"/>
    </location>
</feature>
<keyword evidence="2" id="KW-0862">Zinc</keyword>
<dbReference type="GO" id="GO:0003677">
    <property type="term" value="F:DNA binding"/>
    <property type="evidence" value="ECO:0007669"/>
    <property type="project" value="UniProtKB-KW"/>
</dbReference>
<dbReference type="PROSITE" id="PS50048">
    <property type="entry name" value="ZN2_CY6_FUNGAL_2"/>
    <property type="match status" value="1"/>
</dbReference>
<dbReference type="CDD" id="cd12148">
    <property type="entry name" value="fungal_TF_MHR"/>
    <property type="match status" value="1"/>
</dbReference>
<dbReference type="InterPro" id="IPR007219">
    <property type="entry name" value="XnlR_reg_dom"/>
</dbReference>
<dbReference type="Proteomes" id="UP000030672">
    <property type="component" value="Unassembled WGS sequence"/>
</dbReference>
<dbReference type="SMART" id="SM00066">
    <property type="entry name" value="GAL4"/>
    <property type="match status" value="1"/>
</dbReference>
<dbReference type="InterPro" id="IPR052478">
    <property type="entry name" value="Metabolite_Synth_Reg"/>
</dbReference>
<keyword evidence="5" id="KW-0804">Transcription</keyword>
<reference evidence="8 9" key="1">
    <citation type="journal article" date="2014" name="BMC Genomics">
        <title>Genome sequencing of four Aureobasidium pullulans varieties: biotechnological potential, stress tolerance, and description of new species.</title>
        <authorList>
            <person name="Gostin Ar C."/>
            <person name="Ohm R.A."/>
            <person name="Kogej T."/>
            <person name="Sonjak S."/>
            <person name="Turk M."/>
            <person name="Zajc J."/>
            <person name="Zalar P."/>
            <person name="Grube M."/>
            <person name="Sun H."/>
            <person name="Han J."/>
            <person name="Sharma A."/>
            <person name="Chiniquy J."/>
            <person name="Ngan C.Y."/>
            <person name="Lipzen A."/>
            <person name="Barry K."/>
            <person name="Grigoriev I.V."/>
            <person name="Gunde-Cimerman N."/>
        </authorList>
    </citation>
    <scope>NUCLEOTIDE SEQUENCE [LARGE SCALE GENOMIC DNA]</scope>
    <source>
        <strain evidence="8 9">CBS 110374</strain>
    </source>
</reference>
<evidence type="ECO:0000256" key="1">
    <source>
        <dbReference type="ARBA" id="ARBA00022723"/>
    </source>
</evidence>
<dbReference type="SUPFAM" id="SSF57701">
    <property type="entry name" value="Zn2/Cys6 DNA-binding domain"/>
    <property type="match status" value="1"/>
</dbReference>
<dbReference type="PANTHER" id="PTHR31779">
    <property type="entry name" value="2-NITROPROPANE DIOXYGENASE FAMILY, PUTATIVE (AFU_ORTHOLOGUE AFUA_2G17430)-RELATED"/>
    <property type="match status" value="1"/>
</dbReference>
<dbReference type="InterPro" id="IPR001138">
    <property type="entry name" value="Zn2Cys6_DnaBD"/>
</dbReference>
<evidence type="ECO:0000256" key="3">
    <source>
        <dbReference type="ARBA" id="ARBA00023015"/>
    </source>
</evidence>
<keyword evidence="6" id="KW-0539">Nucleus</keyword>
<dbReference type="InterPro" id="IPR036864">
    <property type="entry name" value="Zn2-C6_fun-type_DNA-bd_sf"/>
</dbReference>
<keyword evidence="9" id="KW-1185">Reference proteome</keyword>
<protein>
    <recommendedName>
        <fullName evidence="7">Zn(2)-C6 fungal-type domain-containing protein</fullName>
    </recommendedName>
</protein>
<proteinExistence type="predicted"/>
<evidence type="ECO:0000256" key="2">
    <source>
        <dbReference type="ARBA" id="ARBA00022833"/>
    </source>
</evidence>
<dbReference type="GO" id="GO:0006351">
    <property type="term" value="P:DNA-templated transcription"/>
    <property type="evidence" value="ECO:0007669"/>
    <property type="project" value="InterPro"/>
</dbReference>
<keyword evidence="3" id="KW-0805">Transcription regulation</keyword>
<evidence type="ECO:0000256" key="4">
    <source>
        <dbReference type="ARBA" id="ARBA00023125"/>
    </source>
</evidence>
<dbReference type="AlphaFoldDB" id="A0A074VSN5"/>
<evidence type="ECO:0000313" key="9">
    <source>
        <dbReference type="Proteomes" id="UP000030672"/>
    </source>
</evidence>
<evidence type="ECO:0000256" key="6">
    <source>
        <dbReference type="ARBA" id="ARBA00023242"/>
    </source>
</evidence>
<dbReference type="PANTHER" id="PTHR31779:SF5">
    <property type="entry name" value="ZN(II)2CYS6 TRANSCRIPTION FACTOR (EUROFUNG)"/>
    <property type="match status" value="1"/>
</dbReference>
<feature type="domain" description="Zn(2)-C6 fungal-type" evidence="7">
    <location>
        <begin position="7"/>
        <end position="36"/>
    </location>
</feature>
<keyword evidence="1" id="KW-0479">Metal-binding</keyword>
<dbReference type="Pfam" id="PF04082">
    <property type="entry name" value="Fungal_trans"/>
    <property type="match status" value="1"/>
</dbReference>
<evidence type="ECO:0000313" key="8">
    <source>
        <dbReference type="EMBL" id="KEQ63468.1"/>
    </source>
</evidence>
<dbReference type="HOGENOM" id="CLU_019691_1_0_1"/>
<dbReference type="GO" id="GO:0000981">
    <property type="term" value="F:DNA-binding transcription factor activity, RNA polymerase II-specific"/>
    <property type="evidence" value="ECO:0007669"/>
    <property type="project" value="InterPro"/>
</dbReference>
<dbReference type="EMBL" id="KL584831">
    <property type="protein sequence ID" value="KEQ63468.1"/>
    <property type="molecule type" value="Genomic_DNA"/>
</dbReference>
<dbReference type="Pfam" id="PF00172">
    <property type="entry name" value="Zn_clus"/>
    <property type="match status" value="1"/>
</dbReference>
<feature type="non-terminal residue" evidence="8">
    <location>
        <position position="1"/>
    </location>
</feature>